<name>A0A2A7S6M5_BURGA</name>
<organism evidence="6 7">
    <name type="scientific">Burkholderia gladioli</name>
    <name type="common">Pseudomonas marginata</name>
    <name type="synonym">Phytomonas marginata</name>
    <dbReference type="NCBI Taxonomy" id="28095"/>
    <lineage>
        <taxon>Bacteria</taxon>
        <taxon>Pseudomonadati</taxon>
        <taxon>Pseudomonadota</taxon>
        <taxon>Betaproteobacteria</taxon>
        <taxon>Burkholderiales</taxon>
        <taxon>Burkholderiaceae</taxon>
        <taxon>Burkholderia</taxon>
    </lineage>
</organism>
<dbReference type="InterPro" id="IPR058163">
    <property type="entry name" value="LysR-type_TF_proteobact-type"/>
</dbReference>
<dbReference type="PROSITE" id="PS50931">
    <property type="entry name" value="HTH_LYSR"/>
    <property type="match status" value="1"/>
</dbReference>
<evidence type="ECO:0000313" key="7">
    <source>
        <dbReference type="Proteomes" id="UP000220629"/>
    </source>
</evidence>
<keyword evidence="4" id="KW-0804">Transcription</keyword>
<evidence type="ECO:0000256" key="2">
    <source>
        <dbReference type="ARBA" id="ARBA00023015"/>
    </source>
</evidence>
<evidence type="ECO:0000256" key="1">
    <source>
        <dbReference type="ARBA" id="ARBA00009437"/>
    </source>
</evidence>
<dbReference type="GO" id="GO:0003700">
    <property type="term" value="F:DNA-binding transcription factor activity"/>
    <property type="evidence" value="ECO:0007669"/>
    <property type="project" value="InterPro"/>
</dbReference>
<comment type="similarity">
    <text evidence="1">Belongs to the LysR transcriptional regulatory family.</text>
</comment>
<dbReference type="Gene3D" id="3.40.190.290">
    <property type="match status" value="1"/>
</dbReference>
<sequence>MSLFPDHRAAARPGGDDVFAASFATSYTGVIAFLAVAAEGSFAKAGERLGIGRSAVSRNVQKLEAQLDARLLLRTTRCTQLTREGQLFYEHCRPGIEQIAQALDEMRELRSGPPRGALRVRAASGFGRRVVAPLLRGFRERYPEIALDLLLHDGPPDFAAGRIDVAFRDGILEDSQLIARRLMPMRLLVCASPAYASRHGLPRELGELAAHRCIGLRGAAGSVEAWTFRAEGGVRRVVPEARHGFNDPELAMQAALDGEGLAQLPAYLACEALREGRLLACLGAFADEDRGHYLCYPSRKHLPTRIRVFVDYMSEATRALDFDCAPGLLSLSA</sequence>
<dbReference type="Pfam" id="PF00126">
    <property type="entry name" value="HTH_1"/>
    <property type="match status" value="1"/>
</dbReference>
<keyword evidence="2" id="KW-0805">Transcription regulation</keyword>
<evidence type="ECO:0000259" key="5">
    <source>
        <dbReference type="PROSITE" id="PS50931"/>
    </source>
</evidence>
<dbReference type="Pfam" id="PF03466">
    <property type="entry name" value="LysR_substrate"/>
    <property type="match status" value="1"/>
</dbReference>
<dbReference type="Gene3D" id="1.10.10.10">
    <property type="entry name" value="Winged helix-like DNA-binding domain superfamily/Winged helix DNA-binding domain"/>
    <property type="match status" value="1"/>
</dbReference>
<dbReference type="CDD" id="cd08422">
    <property type="entry name" value="PBP2_CrgA_like"/>
    <property type="match status" value="1"/>
</dbReference>
<dbReference type="AlphaFoldDB" id="A0A2A7S6M5"/>
<dbReference type="InterPro" id="IPR036390">
    <property type="entry name" value="WH_DNA-bd_sf"/>
</dbReference>
<dbReference type="PANTHER" id="PTHR30537">
    <property type="entry name" value="HTH-TYPE TRANSCRIPTIONAL REGULATOR"/>
    <property type="match status" value="1"/>
</dbReference>
<evidence type="ECO:0000256" key="4">
    <source>
        <dbReference type="ARBA" id="ARBA00023163"/>
    </source>
</evidence>
<dbReference type="EMBL" id="PDDY01000004">
    <property type="protein sequence ID" value="PEH39069.1"/>
    <property type="molecule type" value="Genomic_DNA"/>
</dbReference>
<dbReference type="FunFam" id="1.10.10.10:FF:000001">
    <property type="entry name" value="LysR family transcriptional regulator"/>
    <property type="match status" value="1"/>
</dbReference>
<dbReference type="PANTHER" id="PTHR30537:SF5">
    <property type="entry name" value="HTH-TYPE TRANSCRIPTIONAL ACTIVATOR TTDR-RELATED"/>
    <property type="match status" value="1"/>
</dbReference>
<dbReference type="RefSeq" id="WP_098154320.1">
    <property type="nucleotide sequence ID" value="NZ_CADEWX010000011.1"/>
</dbReference>
<feature type="domain" description="HTH lysR-type" evidence="5">
    <location>
        <begin position="32"/>
        <end position="82"/>
    </location>
</feature>
<dbReference type="GO" id="GO:0003677">
    <property type="term" value="F:DNA binding"/>
    <property type="evidence" value="ECO:0007669"/>
    <property type="project" value="UniProtKB-KW"/>
</dbReference>
<dbReference type="InterPro" id="IPR036388">
    <property type="entry name" value="WH-like_DNA-bd_sf"/>
</dbReference>
<comment type="caution">
    <text evidence="6">The sequence shown here is derived from an EMBL/GenBank/DDBJ whole genome shotgun (WGS) entry which is preliminary data.</text>
</comment>
<evidence type="ECO:0000256" key="3">
    <source>
        <dbReference type="ARBA" id="ARBA00023125"/>
    </source>
</evidence>
<dbReference type="InterPro" id="IPR000847">
    <property type="entry name" value="LysR_HTH_N"/>
</dbReference>
<proteinExistence type="inferred from homology"/>
<accession>A0A2A7S6M5</accession>
<dbReference type="Proteomes" id="UP000220629">
    <property type="component" value="Unassembled WGS sequence"/>
</dbReference>
<keyword evidence="3" id="KW-0238">DNA-binding</keyword>
<dbReference type="SUPFAM" id="SSF53850">
    <property type="entry name" value="Periplasmic binding protein-like II"/>
    <property type="match status" value="1"/>
</dbReference>
<dbReference type="InterPro" id="IPR005119">
    <property type="entry name" value="LysR_subst-bd"/>
</dbReference>
<dbReference type="SUPFAM" id="SSF46785">
    <property type="entry name" value="Winged helix' DNA-binding domain"/>
    <property type="match status" value="1"/>
</dbReference>
<protein>
    <submittedName>
        <fullName evidence="6">LysR family transcriptional regulator</fullName>
    </submittedName>
</protein>
<reference evidence="7" key="1">
    <citation type="submission" date="2017-09" db="EMBL/GenBank/DDBJ databases">
        <title>FDA dAtabase for Regulatory Grade micrObial Sequences (FDA-ARGOS): Supporting development and validation of Infectious Disease Dx tests.</title>
        <authorList>
            <person name="Minogue T."/>
            <person name="Wolcott M."/>
            <person name="Wasieloski L."/>
            <person name="Aguilar W."/>
            <person name="Moore D."/>
            <person name="Tallon L."/>
            <person name="Sadzewicz L."/>
            <person name="Ott S."/>
            <person name="Zhao X."/>
            <person name="Nagaraj S."/>
            <person name="Vavikolanu K."/>
            <person name="Aluvathingal J."/>
            <person name="Nadendla S."/>
            <person name="Sichtig H."/>
        </authorList>
    </citation>
    <scope>NUCLEOTIDE SEQUENCE [LARGE SCALE GENOMIC DNA]</scope>
    <source>
        <strain evidence="7">FDAARGOS_390</strain>
    </source>
</reference>
<gene>
    <name evidence="6" type="ORF">CRM94_32670</name>
</gene>
<evidence type="ECO:0000313" key="6">
    <source>
        <dbReference type="EMBL" id="PEH39069.1"/>
    </source>
</evidence>